<dbReference type="EMBL" id="CAJFCW020000003">
    <property type="protein sequence ID" value="CAG9107623.1"/>
    <property type="molecule type" value="Genomic_DNA"/>
</dbReference>
<dbReference type="GO" id="GO:0016020">
    <property type="term" value="C:membrane"/>
    <property type="evidence" value="ECO:0007669"/>
    <property type="project" value="UniProtKB-SubCell"/>
</dbReference>
<evidence type="ECO:0000259" key="10">
    <source>
        <dbReference type="PROSITE" id="PS50118"/>
    </source>
</evidence>
<keyword evidence="7" id="KW-0472">Membrane</keyword>
<protein>
    <recommendedName>
        <fullName evidence="10">HMG box domain-containing protein</fullName>
    </recommendedName>
</protein>
<keyword evidence="6 9" id="KW-0238">DNA-binding</keyword>
<gene>
    <name evidence="11" type="ORF">BOKJ2_LOCUS7048</name>
</gene>
<dbReference type="InterPro" id="IPR009071">
    <property type="entry name" value="HMG_box_dom"/>
</dbReference>
<feature type="domain" description="HMG box" evidence="10">
    <location>
        <begin position="42"/>
        <end position="114"/>
    </location>
</feature>
<evidence type="ECO:0000313" key="11">
    <source>
        <dbReference type="EMBL" id="CAD5217359.1"/>
    </source>
</evidence>
<evidence type="ECO:0000256" key="8">
    <source>
        <dbReference type="ARBA" id="ARBA00023242"/>
    </source>
</evidence>
<dbReference type="Proteomes" id="UP000783686">
    <property type="component" value="Unassembled WGS sequence"/>
</dbReference>
<dbReference type="Proteomes" id="UP000614601">
    <property type="component" value="Unassembled WGS sequence"/>
</dbReference>
<organism evidence="11 12">
    <name type="scientific">Bursaphelenchus okinawaensis</name>
    <dbReference type="NCBI Taxonomy" id="465554"/>
    <lineage>
        <taxon>Eukaryota</taxon>
        <taxon>Metazoa</taxon>
        <taxon>Ecdysozoa</taxon>
        <taxon>Nematoda</taxon>
        <taxon>Chromadorea</taxon>
        <taxon>Rhabditida</taxon>
        <taxon>Tylenchina</taxon>
        <taxon>Tylenchomorpha</taxon>
        <taxon>Aphelenchoidea</taxon>
        <taxon>Aphelenchoididae</taxon>
        <taxon>Bursaphelenchus</taxon>
    </lineage>
</organism>
<dbReference type="SUPFAM" id="SSF47095">
    <property type="entry name" value="HMG-box"/>
    <property type="match status" value="2"/>
</dbReference>
<dbReference type="FunFam" id="1.10.30.10:FF:000016">
    <property type="entry name" value="FACT complex subunit SSRP1"/>
    <property type="match status" value="1"/>
</dbReference>
<keyword evidence="12" id="KW-1185">Reference proteome</keyword>
<keyword evidence="8 9" id="KW-0539">Nucleus</keyword>
<keyword evidence="4" id="KW-0812">Transmembrane</keyword>
<keyword evidence="5" id="KW-1133">Transmembrane helix</keyword>
<dbReference type="InterPro" id="IPR007829">
    <property type="entry name" value="TM2"/>
</dbReference>
<dbReference type="PRINTS" id="PR00886">
    <property type="entry name" value="HIGHMOBLTY12"/>
</dbReference>
<dbReference type="SMART" id="SM00398">
    <property type="entry name" value="HMG"/>
    <property type="match status" value="2"/>
</dbReference>
<evidence type="ECO:0000256" key="7">
    <source>
        <dbReference type="ARBA" id="ARBA00023136"/>
    </source>
</evidence>
<dbReference type="AlphaFoldDB" id="A0A811KQN5"/>
<evidence type="ECO:0000256" key="4">
    <source>
        <dbReference type="ARBA" id="ARBA00022692"/>
    </source>
</evidence>
<evidence type="ECO:0000256" key="6">
    <source>
        <dbReference type="ARBA" id="ARBA00023125"/>
    </source>
</evidence>
<dbReference type="PANTHER" id="PTHR48112:SF32">
    <property type="entry name" value="HIGH MOBILITY GROUP PROTEIN B3"/>
    <property type="match status" value="1"/>
</dbReference>
<dbReference type="PROSITE" id="PS50118">
    <property type="entry name" value="HMG_BOX_2"/>
    <property type="match status" value="2"/>
</dbReference>
<evidence type="ECO:0000256" key="5">
    <source>
        <dbReference type="ARBA" id="ARBA00022989"/>
    </source>
</evidence>
<evidence type="ECO:0000313" key="12">
    <source>
        <dbReference type="Proteomes" id="UP000614601"/>
    </source>
</evidence>
<feature type="domain" description="HMG box" evidence="10">
    <location>
        <begin position="129"/>
        <end position="197"/>
    </location>
</feature>
<dbReference type="EMBL" id="CAJFDH010000003">
    <property type="protein sequence ID" value="CAD5217359.1"/>
    <property type="molecule type" value="Genomic_DNA"/>
</dbReference>
<dbReference type="CDD" id="cd01390">
    <property type="entry name" value="HMG-box_NHP6-like"/>
    <property type="match status" value="1"/>
</dbReference>
<evidence type="ECO:0000256" key="2">
    <source>
        <dbReference type="ARBA" id="ARBA00004141"/>
    </source>
</evidence>
<evidence type="ECO:0000256" key="1">
    <source>
        <dbReference type="ARBA" id="ARBA00004123"/>
    </source>
</evidence>
<dbReference type="OrthoDB" id="5804096at2759"/>
<feature type="DNA-binding region" description="HMG box" evidence="9">
    <location>
        <begin position="129"/>
        <end position="197"/>
    </location>
</feature>
<proteinExistence type="inferred from homology"/>
<dbReference type="InterPro" id="IPR050342">
    <property type="entry name" value="HMGB"/>
</dbReference>
<dbReference type="InterPro" id="IPR036910">
    <property type="entry name" value="HMG_box_dom_sf"/>
</dbReference>
<sequence>MVRKDMEGKARVQNSVHPLKTASFATNQLHLGQASCQPAKNIRGKTSPYGFFVKMCYDEHKRKFPMENILVTEISKKCSEKWKTMNEYEKRRFVEMAQRDAERYQSELTAAGYEGCHRKKRTKKDPNAPKRALSAFFFFSNEKRGQIQSKWPSWKVGQIAQELGRAWKDLNENERIKYEKMAVNDKERYIMEMKSYRERAKNWAKASQIPETVTKCHEPQPTSTPTPTYLSQAQHSNQPVQIQYVDREGNIVKIVNQPATVPDYMYVSGAVNNGNSTVTSGNGTVMGRCGTIGTMGVNGTIGSINGLNSTVPSVSTVGTSHSMNTTGVPANTDHPTSSTNVITRALSTSKSCNELLIGQYQCDDAELDSSNYRFKNCQADGSLHVNCTVRQGLRCDELDYRTEQFVKVIQNACQPENAKHHSTAMLLAVFGGWLGLDRFYLGYYTLGALKMVSFGLYGFMYVLDVMLISLELVGPGDGSDYRPIGVSPMSLNARDSNYSRMVLYNCIDCFN</sequence>
<reference evidence="11" key="1">
    <citation type="submission" date="2020-09" db="EMBL/GenBank/DDBJ databases">
        <authorList>
            <person name="Kikuchi T."/>
        </authorList>
    </citation>
    <scope>NUCLEOTIDE SEQUENCE</scope>
    <source>
        <strain evidence="11">SH1</strain>
    </source>
</reference>
<dbReference type="Pfam" id="PF00505">
    <property type="entry name" value="HMG_box"/>
    <property type="match status" value="1"/>
</dbReference>
<dbReference type="Gene3D" id="1.10.30.10">
    <property type="entry name" value="High mobility group box domain"/>
    <property type="match status" value="2"/>
</dbReference>
<accession>A0A811KQN5</accession>
<evidence type="ECO:0000256" key="9">
    <source>
        <dbReference type="PROSITE-ProRule" id="PRU00267"/>
    </source>
</evidence>
<evidence type="ECO:0000256" key="3">
    <source>
        <dbReference type="ARBA" id="ARBA00008774"/>
    </source>
</evidence>
<dbReference type="Pfam" id="PF05154">
    <property type="entry name" value="TM2"/>
    <property type="match status" value="1"/>
</dbReference>
<feature type="DNA-binding region" description="HMG box" evidence="9">
    <location>
        <begin position="42"/>
        <end position="114"/>
    </location>
</feature>
<dbReference type="FunFam" id="1.10.30.10:FF:000042">
    <property type="entry name" value="High mobility group protein 1.2"/>
    <property type="match status" value="1"/>
</dbReference>
<dbReference type="Pfam" id="PF09011">
    <property type="entry name" value="HMG_box_2"/>
    <property type="match status" value="1"/>
</dbReference>
<comment type="caution">
    <text evidence="11">The sequence shown here is derived from an EMBL/GenBank/DDBJ whole genome shotgun (WGS) entry which is preliminary data.</text>
</comment>
<dbReference type="PANTHER" id="PTHR48112">
    <property type="entry name" value="HIGH MOBILITY GROUP PROTEIN DSP1"/>
    <property type="match status" value="1"/>
</dbReference>
<comment type="similarity">
    <text evidence="3">Belongs to the HMGB family.</text>
</comment>
<name>A0A811KQN5_9BILA</name>
<dbReference type="CDD" id="cd21978">
    <property type="entry name" value="HMG-box_HMGB_rpt1"/>
    <property type="match status" value="1"/>
</dbReference>
<dbReference type="GO" id="GO:0005634">
    <property type="term" value="C:nucleus"/>
    <property type="evidence" value="ECO:0007669"/>
    <property type="project" value="UniProtKB-SubCell"/>
</dbReference>
<dbReference type="GO" id="GO:0003677">
    <property type="term" value="F:DNA binding"/>
    <property type="evidence" value="ECO:0007669"/>
    <property type="project" value="UniProtKB-UniRule"/>
</dbReference>
<comment type="subcellular location">
    <subcellularLocation>
        <location evidence="2">Membrane</location>
        <topology evidence="2">Multi-pass membrane protein</topology>
    </subcellularLocation>
    <subcellularLocation>
        <location evidence="1">Nucleus</location>
    </subcellularLocation>
</comment>